<dbReference type="SUPFAM" id="SSF56784">
    <property type="entry name" value="HAD-like"/>
    <property type="match status" value="1"/>
</dbReference>
<dbReference type="EC" id="3.1.3.18" evidence="5"/>
<keyword evidence="2 5" id="KW-0378">Hydrolase</keyword>
<dbReference type="SFLD" id="SFLDS00003">
    <property type="entry name" value="Haloacid_Dehalogenase"/>
    <property type="match status" value="1"/>
</dbReference>
<dbReference type="NCBIfam" id="TIGR01509">
    <property type="entry name" value="HAD-SF-IA-v3"/>
    <property type="match status" value="1"/>
</dbReference>
<dbReference type="Gene3D" id="3.40.50.1000">
    <property type="entry name" value="HAD superfamily/HAD-like"/>
    <property type="match status" value="1"/>
</dbReference>
<sequence length="217" mass="22937">MLFDLDGTLIDSALDLGGAGNDLRERRGLPPLPLETFRPMTGTGARGMLRVALGLSPDDADFEVLKDEYLAIYAARLTRLTRVFDAMAPVLDALDAAALPWGIVTNKHSRFAEPVVAGTGLAGRSRVLVCGDTTARAKPFPDPLLEAARRLAVAPAHCLYVGDDLRDIQAGQAAGMGTVAAAWGYLGDGEPIEAWGADHLAHTPAGLLELLQLDTRG</sequence>
<dbReference type="InterPro" id="IPR006439">
    <property type="entry name" value="HAD-SF_hydro_IA"/>
</dbReference>
<dbReference type="Gene3D" id="1.10.150.240">
    <property type="entry name" value="Putative phosphatase, domain 2"/>
    <property type="match status" value="1"/>
</dbReference>
<organism evidence="5 6">
    <name type="scientific">Sphaerotilus uruguayifluvii</name>
    <dbReference type="NCBI Taxonomy" id="2735897"/>
    <lineage>
        <taxon>Bacteria</taxon>
        <taxon>Pseudomonadati</taxon>
        <taxon>Pseudomonadota</taxon>
        <taxon>Betaproteobacteria</taxon>
        <taxon>Burkholderiales</taxon>
        <taxon>Sphaerotilaceae</taxon>
        <taxon>Sphaerotilus</taxon>
    </lineage>
</organism>
<dbReference type="Proteomes" id="UP001516061">
    <property type="component" value="Unassembled WGS sequence"/>
</dbReference>
<evidence type="ECO:0000313" key="5">
    <source>
        <dbReference type="EMBL" id="NRT56528.1"/>
    </source>
</evidence>
<proteinExistence type="predicted"/>
<dbReference type="GO" id="GO:0008967">
    <property type="term" value="F:phosphoglycolate phosphatase activity"/>
    <property type="evidence" value="ECO:0007669"/>
    <property type="project" value="UniProtKB-EC"/>
</dbReference>
<dbReference type="InterPro" id="IPR050155">
    <property type="entry name" value="HAD-like_hydrolase_sf"/>
</dbReference>
<dbReference type="EMBL" id="JABSNM010000009">
    <property type="protein sequence ID" value="NRT56528.1"/>
    <property type="molecule type" value="Genomic_DNA"/>
</dbReference>
<dbReference type="InterPro" id="IPR023198">
    <property type="entry name" value="PGP-like_dom2"/>
</dbReference>
<reference evidence="5 6" key="1">
    <citation type="submission" date="2020-05" db="EMBL/GenBank/DDBJ databases">
        <title>Genomic Encyclopedia of Type Strains, Phase IV (KMG-V): Genome sequencing to study the core and pangenomes of soil and plant-associated prokaryotes.</title>
        <authorList>
            <person name="Whitman W."/>
        </authorList>
    </citation>
    <scope>NUCLEOTIDE SEQUENCE [LARGE SCALE GENOMIC DNA]</scope>
    <source>
        <strain evidence="5 6">C29</strain>
    </source>
</reference>
<dbReference type="Pfam" id="PF13419">
    <property type="entry name" value="HAD_2"/>
    <property type="match status" value="1"/>
</dbReference>
<dbReference type="RefSeq" id="WP_353621688.1">
    <property type="nucleotide sequence ID" value="NZ_JABSNM010000009.1"/>
</dbReference>
<gene>
    <name evidence="5" type="ORF">HNQ01_002271</name>
</gene>
<protein>
    <submittedName>
        <fullName evidence="5">Phosphoglycolate phosphatase</fullName>
        <ecNumber evidence="5">3.1.3.18</ecNumber>
    </submittedName>
</protein>
<dbReference type="InterPro" id="IPR041492">
    <property type="entry name" value="HAD_2"/>
</dbReference>
<dbReference type="SFLD" id="SFLDG01129">
    <property type="entry name" value="C1.5:_HAD__Beta-PGM__Phosphata"/>
    <property type="match status" value="1"/>
</dbReference>
<accession>A0ABX2G531</accession>
<keyword evidence="3" id="KW-0460">Magnesium</keyword>
<name>A0ABX2G531_9BURK</name>
<evidence type="ECO:0000256" key="3">
    <source>
        <dbReference type="ARBA" id="ARBA00022842"/>
    </source>
</evidence>
<evidence type="ECO:0000256" key="4">
    <source>
        <dbReference type="ARBA" id="ARBA00023277"/>
    </source>
</evidence>
<keyword evidence="1" id="KW-0479">Metal-binding</keyword>
<evidence type="ECO:0000256" key="2">
    <source>
        <dbReference type="ARBA" id="ARBA00022801"/>
    </source>
</evidence>
<comment type="caution">
    <text evidence="5">The sequence shown here is derived from an EMBL/GenBank/DDBJ whole genome shotgun (WGS) entry which is preliminary data.</text>
</comment>
<dbReference type="NCBIfam" id="TIGR01549">
    <property type="entry name" value="HAD-SF-IA-v1"/>
    <property type="match status" value="1"/>
</dbReference>
<keyword evidence="6" id="KW-1185">Reference proteome</keyword>
<keyword evidence="4" id="KW-0119">Carbohydrate metabolism</keyword>
<evidence type="ECO:0000313" key="6">
    <source>
        <dbReference type="Proteomes" id="UP001516061"/>
    </source>
</evidence>
<dbReference type="InterPro" id="IPR023214">
    <property type="entry name" value="HAD_sf"/>
</dbReference>
<evidence type="ECO:0000256" key="1">
    <source>
        <dbReference type="ARBA" id="ARBA00022723"/>
    </source>
</evidence>
<dbReference type="PANTHER" id="PTHR43434:SF23">
    <property type="entry name" value="PHOSPHOGLYCOLATE PHOSPHATASE"/>
    <property type="match status" value="1"/>
</dbReference>
<dbReference type="PANTHER" id="PTHR43434">
    <property type="entry name" value="PHOSPHOGLYCOLATE PHOSPHATASE"/>
    <property type="match status" value="1"/>
</dbReference>
<dbReference type="InterPro" id="IPR036412">
    <property type="entry name" value="HAD-like_sf"/>
</dbReference>